<dbReference type="AlphaFoldDB" id="F0X1T5"/>
<organism evidence="1">
    <name type="scientific">Albugo laibachii Nc14</name>
    <dbReference type="NCBI Taxonomy" id="890382"/>
    <lineage>
        <taxon>Eukaryota</taxon>
        <taxon>Sar</taxon>
        <taxon>Stramenopiles</taxon>
        <taxon>Oomycota</taxon>
        <taxon>Peronosporomycetes</taxon>
        <taxon>Albuginales</taxon>
        <taxon>Albuginaceae</taxon>
        <taxon>Albugo</taxon>
    </lineage>
</organism>
<dbReference type="HOGENOM" id="CLU_2532168_0_0_1"/>
<evidence type="ECO:0000313" key="1">
    <source>
        <dbReference type="EMBL" id="CCA27789.1"/>
    </source>
</evidence>
<gene>
    <name evidence="1" type="primary">AlNc14C682G12399</name>
    <name evidence="1" type="ORF">ALNC14_139330</name>
</gene>
<protein>
    <submittedName>
        <fullName evidence="1">AlNc14C682G12399 protein</fullName>
    </submittedName>
</protein>
<sequence>MCGIIIMINESPARSKYQQSVALSDGEISNEDERIQLKCNSNCKQRRLPKSGQKIITLEYVESIRRLARLQYGSWNTMKACPARNTRTNA</sequence>
<reference evidence="1" key="1">
    <citation type="journal article" date="2011" name="PLoS Biol.">
        <title>Gene gain and loss during evolution of obligate parasitism in the white rust pathogen of Arabidopsis thaliana.</title>
        <authorList>
            <person name="Kemen E."/>
            <person name="Gardiner A."/>
            <person name="Schultz-Larsen T."/>
            <person name="Kemen A.C."/>
            <person name="Balmuth A.L."/>
            <person name="Robert-Seilaniantz A."/>
            <person name="Bailey K."/>
            <person name="Holub E."/>
            <person name="Studholme D.J."/>
            <person name="Maclean D."/>
            <person name="Jones J.D."/>
        </authorList>
    </citation>
    <scope>NUCLEOTIDE SEQUENCE</scope>
</reference>
<accession>F0X1T5</accession>
<proteinExistence type="predicted"/>
<name>F0X1T5_9STRA</name>
<reference evidence="1" key="2">
    <citation type="submission" date="2011-02" db="EMBL/GenBank/DDBJ databases">
        <authorList>
            <person name="MacLean D."/>
        </authorList>
    </citation>
    <scope>NUCLEOTIDE SEQUENCE</scope>
</reference>
<dbReference type="EMBL" id="FR824667">
    <property type="protein sequence ID" value="CCA27789.1"/>
    <property type="molecule type" value="Genomic_DNA"/>
</dbReference>